<gene>
    <name evidence="4" type="primary">LOC106471506</name>
</gene>
<dbReference type="SUPFAM" id="SSF141673">
    <property type="entry name" value="MOSC N-terminal domain-like"/>
    <property type="match status" value="1"/>
</dbReference>
<evidence type="ECO:0000313" key="3">
    <source>
        <dbReference type="Proteomes" id="UP000694941"/>
    </source>
</evidence>
<dbReference type="RefSeq" id="XP_022255823.1">
    <property type="nucleotide sequence ID" value="XM_022400115.1"/>
</dbReference>
<keyword evidence="3" id="KW-1185">Reference proteome</keyword>
<evidence type="ECO:0000259" key="2">
    <source>
        <dbReference type="Pfam" id="PF03476"/>
    </source>
</evidence>
<feature type="transmembrane region" description="Helical" evidence="1">
    <location>
        <begin position="6"/>
        <end position="29"/>
    </location>
</feature>
<evidence type="ECO:0000313" key="4">
    <source>
        <dbReference type="RefSeq" id="XP_022255823.1"/>
    </source>
</evidence>
<dbReference type="PANTHER" id="PTHR14237">
    <property type="entry name" value="MOLYBDOPTERIN COFACTOR SULFURASE MOSC"/>
    <property type="match status" value="1"/>
</dbReference>
<keyword evidence="1" id="KW-0812">Transmembrane</keyword>
<dbReference type="PANTHER" id="PTHR14237:SF19">
    <property type="entry name" value="MITOCHONDRIAL AMIDOXIME REDUCING COMPONENT 1"/>
    <property type="match status" value="1"/>
</dbReference>
<feature type="domain" description="Molybdenum cofactor sulfurase middle" evidence="2">
    <location>
        <begin position="40"/>
        <end position="162"/>
    </location>
</feature>
<dbReference type="GeneID" id="106471506"/>
<proteinExistence type="predicted"/>
<accession>A0ABM1TIW7</accession>
<protein>
    <submittedName>
        <fullName evidence="4">Mitochondrial amidoxime reducing component 2-like</fullName>
    </submittedName>
</protein>
<name>A0ABM1TIW7_LIMPO</name>
<keyword evidence="1" id="KW-0472">Membrane</keyword>
<reference evidence="4" key="1">
    <citation type="submission" date="2025-08" db="UniProtKB">
        <authorList>
            <consortium name="RefSeq"/>
        </authorList>
    </citation>
    <scope>IDENTIFICATION</scope>
    <source>
        <tissue evidence="4">Muscle</tissue>
    </source>
</reference>
<organism evidence="3 4">
    <name type="scientific">Limulus polyphemus</name>
    <name type="common">Atlantic horseshoe crab</name>
    <dbReference type="NCBI Taxonomy" id="6850"/>
    <lineage>
        <taxon>Eukaryota</taxon>
        <taxon>Metazoa</taxon>
        <taxon>Ecdysozoa</taxon>
        <taxon>Arthropoda</taxon>
        <taxon>Chelicerata</taxon>
        <taxon>Merostomata</taxon>
        <taxon>Xiphosura</taxon>
        <taxon>Limulidae</taxon>
        <taxon>Limulus</taxon>
    </lineage>
</organism>
<dbReference type="Proteomes" id="UP000694941">
    <property type="component" value="Unplaced"/>
</dbReference>
<dbReference type="Pfam" id="PF03476">
    <property type="entry name" value="MOSC_N"/>
    <property type="match status" value="1"/>
</dbReference>
<evidence type="ECO:0000256" key="1">
    <source>
        <dbReference type="SAM" id="Phobius"/>
    </source>
</evidence>
<dbReference type="InterPro" id="IPR005303">
    <property type="entry name" value="MOCOS_middle"/>
</dbReference>
<keyword evidence="1" id="KW-1133">Transmembrane helix</keyword>
<sequence length="202" mass="23058">MLQSVPVTVFSCLVAMTIVGLTTVIILTWSKCKNLKFVPVARIKKIILYPVKSLRGVELEHVECTELGLRAGSWRDRCFMIVKSGGNFITQRQEPQLALLTPSLHGNQLHIDGPGMKTLKVECLKKLKLGVKVSKCRIFHDYVETVDCGDEAATWIQNYLRQDDLRFVQFLPDFKPRCASVKMGVFHKPKEYLVSFHFFEDI</sequence>